<keyword evidence="4" id="KW-1185">Reference proteome</keyword>
<name>B9M3T1_GEODF</name>
<evidence type="ECO:0000256" key="1">
    <source>
        <dbReference type="SAM" id="Coils"/>
    </source>
</evidence>
<evidence type="ECO:0000313" key="3">
    <source>
        <dbReference type="EMBL" id="ACM19574.1"/>
    </source>
</evidence>
<keyword evidence="2" id="KW-0732">Signal</keyword>
<dbReference type="STRING" id="316067.Geob_1214"/>
<organism evidence="3 4">
    <name type="scientific">Geotalea daltonii (strain DSM 22248 / JCM 15807 / FRC-32)</name>
    <name type="common">Geobacter daltonii</name>
    <dbReference type="NCBI Taxonomy" id="316067"/>
    <lineage>
        <taxon>Bacteria</taxon>
        <taxon>Pseudomonadati</taxon>
        <taxon>Thermodesulfobacteriota</taxon>
        <taxon>Desulfuromonadia</taxon>
        <taxon>Geobacterales</taxon>
        <taxon>Geobacteraceae</taxon>
        <taxon>Geotalea</taxon>
    </lineage>
</organism>
<feature type="coiled-coil region" evidence="1">
    <location>
        <begin position="33"/>
        <end position="60"/>
    </location>
</feature>
<gene>
    <name evidence="3" type="ordered locus">Geob_1214</name>
</gene>
<dbReference type="AlphaFoldDB" id="B9M3T1"/>
<proteinExistence type="predicted"/>
<feature type="signal peptide" evidence="2">
    <location>
        <begin position="1"/>
        <end position="21"/>
    </location>
</feature>
<protein>
    <recommendedName>
        <fullName evidence="5">OmpH family outer membrane protein</fullName>
    </recommendedName>
</protein>
<reference evidence="3 4" key="1">
    <citation type="submission" date="2009-01" db="EMBL/GenBank/DDBJ databases">
        <title>Complete sequence of Geobacter sp. FRC-32.</title>
        <authorList>
            <consortium name="US DOE Joint Genome Institute"/>
            <person name="Lucas S."/>
            <person name="Copeland A."/>
            <person name="Lapidus A."/>
            <person name="Glavina del Rio T."/>
            <person name="Dalin E."/>
            <person name="Tice H."/>
            <person name="Bruce D."/>
            <person name="Goodwin L."/>
            <person name="Pitluck S."/>
            <person name="Saunders E."/>
            <person name="Brettin T."/>
            <person name="Detter J.C."/>
            <person name="Han C."/>
            <person name="Larimer F."/>
            <person name="Land M."/>
            <person name="Hauser L."/>
            <person name="Kyrpides N."/>
            <person name="Ovchinnikova G."/>
            <person name="Kostka J."/>
            <person name="Richardson P."/>
        </authorList>
    </citation>
    <scope>NUCLEOTIDE SEQUENCE [LARGE SCALE GENOMIC DNA]</scope>
    <source>
        <strain evidence="4">DSM 22248 / JCM 15807 / FRC-32</strain>
    </source>
</reference>
<dbReference type="RefSeq" id="WP_012646303.1">
    <property type="nucleotide sequence ID" value="NC_011979.1"/>
</dbReference>
<feature type="chain" id="PRO_5002886479" description="OmpH family outer membrane protein" evidence="2">
    <location>
        <begin position="22"/>
        <end position="122"/>
    </location>
</feature>
<evidence type="ECO:0000313" key="4">
    <source>
        <dbReference type="Proteomes" id="UP000007721"/>
    </source>
</evidence>
<dbReference type="EMBL" id="CP001390">
    <property type="protein sequence ID" value="ACM19574.1"/>
    <property type="molecule type" value="Genomic_DNA"/>
</dbReference>
<accession>B9M3T1</accession>
<dbReference type="HOGENOM" id="CLU_2023398_0_0_7"/>
<evidence type="ECO:0008006" key="5">
    <source>
        <dbReference type="Google" id="ProtNLM"/>
    </source>
</evidence>
<evidence type="ECO:0000256" key="2">
    <source>
        <dbReference type="SAM" id="SignalP"/>
    </source>
</evidence>
<dbReference type="Proteomes" id="UP000007721">
    <property type="component" value="Chromosome"/>
</dbReference>
<keyword evidence="1" id="KW-0175">Coiled coil</keyword>
<sequence>MRRTWMALVLAFFTFSGFLMAFGGEDGKREDYQKQIELRLRTLRQNLDEQKARSSILKDDAKVRFDEDMRIFREKEKIAAAKLQRLRAATARTWGRGKAGVEAAMQDLNRQYEIMEERLKNP</sequence>
<dbReference type="KEGG" id="geo:Geob_1214"/>